<keyword evidence="2" id="KW-1185">Reference proteome</keyword>
<comment type="caution">
    <text evidence="1">The sequence shown here is derived from an EMBL/GenBank/DDBJ whole genome shotgun (WGS) entry which is preliminary data.</text>
</comment>
<evidence type="ECO:0000313" key="2">
    <source>
        <dbReference type="Proteomes" id="UP000887013"/>
    </source>
</evidence>
<name>A0A8X6TG26_NEPPI</name>
<dbReference type="Proteomes" id="UP000887013">
    <property type="component" value="Unassembled WGS sequence"/>
</dbReference>
<evidence type="ECO:0000313" key="1">
    <source>
        <dbReference type="EMBL" id="GFT13125.1"/>
    </source>
</evidence>
<reference evidence="1" key="1">
    <citation type="submission" date="2020-08" db="EMBL/GenBank/DDBJ databases">
        <title>Multicomponent nature underlies the extraordinary mechanical properties of spider dragline silk.</title>
        <authorList>
            <person name="Kono N."/>
            <person name="Nakamura H."/>
            <person name="Mori M."/>
            <person name="Yoshida Y."/>
            <person name="Ohtoshi R."/>
            <person name="Malay A.D."/>
            <person name="Moran D.A.P."/>
            <person name="Tomita M."/>
            <person name="Numata K."/>
            <person name="Arakawa K."/>
        </authorList>
    </citation>
    <scope>NUCLEOTIDE SEQUENCE</scope>
</reference>
<proteinExistence type="predicted"/>
<dbReference type="AlphaFoldDB" id="A0A8X6TG26"/>
<protein>
    <submittedName>
        <fullName evidence="1">Uncharacterized protein</fullName>
    </submittedName>
</protein>
<dbReference type="OrthoDB" id="6433315at2759"/>
<sequence>MSGRMSIPSSPSCRMISIRVIIFLPPIPTITSFVFESIVFEDLLNSSSHEIIFDAFDPPTYLHYNGSGSNPDLLCVSSHLSDYSKRRVIEDPSSGHRQNIASIVLPGSERKK</sequence>
<accession>A0A8X6TG26</accession>
<gene>
    <name evidence="1" type="primary">AVEN_165576_1</name>
    <name evidence="1" type="ORF">NPIL_10311</name>
</gene>
<organism evidence="1 2">
    <name type="scientific">Nephila pilipes</name>
    <name type="common">Giant wood spider</name>
    <name type="synonym">Nephila maculata</name>
    <dbReference type="NCBI Taxonomy" id="299642"/>
    <lineage>
        <taxon>Eukaryota</taxon>
        <taxon>Metazoa</taxon>
        <taxon>Ecdysozoa</taxon>
        <taxon>Arthropoda</taxon>
        <taxon>Chelicerata</taxon>
        <taxon>Arachnida</taxon>
        <taxon>Araneae</taxon>
        <taxon>Araneomorphae</taxon>
        <taxon>Entelegynae</taxon>
        <taxon>Araneoidea</taxon>
        <taxon>Nephilidae</taxon>
        <taxon>Nephila</taxon>
    </lineage>
</organism>
<dbReference type="EMBL" id="BMAW01009291">
    <property type="protein sequence ID" value="GFT13125.1"/>
    <property type="molecule type" value="Genomic_DNA"/>
</dbReference>